<comment type="similarity">
    <text evidence="7">Belongs to the binding-protein-dependent transport system permease family.</text>
</comment>
<gene>
    <name evidence="9" type="ORF">F7O84_05955</name>
</gene>
<dbReference type="GO" id="GO:0055085">
    <property type="term" value="P:transmembrane transport"/>
    <property type="evidence" value="ECO:0007669"/>
    <property type="project" value="InterPro"/>
</dbReference>
<feature type="transmembrane region" description="Helical" evidence="7">
    <location>
        <begin position="158"/>
        <end position="178"/>
    </location>
</feature>
<feature type="domain" description="ABC transmembrane type-1" evidence="8">
    <location>
        <begin position="87"/>
        <end position="293"/>
    </location>
</feature>
<dbReference type="RefSeq" id="WP_151142972.1">
    <property type="nucleotide sequence ID" value="NZ_WAGX01000004.1"/>
</dbReference>
<dbReference type="GO" id="GO:0005886">
    <property type="term" value="C:plasma membrane"/>
    <property type="evidence" value="ECO:0007669"/>
    <property type="project" value="UniProtKB-SubCell"/>
</dbReference>
<accession>A0A7V7UCQ8</accession>
<keyword evidence="6 7" id="KW-0472">Membrane</keyword>
<feature type="transmembrane region" description="Helical" evidence="7">
    <location>
        <begin position="30"/>
        <end position="52"/>
    </location>
</feature>
<feature type="transmembrane region" description="Helical" evidence="7">
    <location>
        <begin position="274"/>
        <end position="294"/>
    </location>
</feature>
<feature type="transmembrane region" description="Helical" evidence="7">
    <location>
        <begin position="88"/>
        <end position="114"/>
    </location>
</feature>
<organism evidence="9 10">
    <name type="scientific">Candidatus Galacturonatibacter soehngenii</name>
    <dbReference type="NCBI Taxonomy" id="2307010"/>
    <lineage>
        <taxon>Bacteria</taxon>
        <taxon>Bacillati</taxon>
        <taxon>Bacillota</taxon>
        <taxon>Clostridia</taxon>
        <taxon>Lachnospirales</taxon>
        <taxon>Lachnospiraceae</taxon>
        <taxon>Candidatus Galacturonatibacter</taxon>
    </lineage>
</organism>
<keyword evidence="5 7" id="KW-1133">Transmembrane helix</keyword>
<dbReference type="SUPFAM" id="SSF161098">
    <property type="entry name" value="MetI-like"/>
    <property type="match status" value="1"/>
</dbReference>
<dbReference type="CDD" id="cd06261">
    <property type="entry name" value="TM_PBP2"/>
    <property type="match status" value="1"/>
</dbReference>
<dbReference type="PROSITE" id="PS50928">
    <property type="entry name" value="ABC_TM1"/>
    <property type="match status" value="1"/>
</dbReference>
<comment type="subcellular location">
    <subcellularLocation>
        <location evidence="1 7">Cell membrane</location>
        <topology evidence="1 7">Multi-pass membrane protein</topology>
    </subcellularLocation>
</comment>
<dbReference type="OrthoDB" id="157184at2"/>
<evidence type="ECO:0000256" key="2">
    <source>
        <dbReference type="ARBA" id="ARBA00022448"/>
    </source>
</evidence>
<dbReference type="AlphaFoldDB" id="A0A7V7UCQ8"/>
<evidence type="ECO:0000313" key="10">
    <source>
        <dbReference type="Proteomes" id="UP000461768"/>
    </source>
</evidence>
<dbReference type="Proteomes" id="UP000461768">
    <property type="component" value="Unassembled WGS sequence"/>
</dbReference>
<protein>
    <submittedName>
        <fullName evidence="9">Carbohydrate ABC transporter permease</fullName>
    </submittedName>
</protein>
<sequence length="309" mass="34657">MSVKSIRVIQGDEVVSDDSRAIIRFRIGDGIMMLVLVILCATCILPFLHLAAKSISSNSSVLAKQVYLFPKEINFDAYLSIFKDGSMIYSMIYSVVVTFLFTMLGMICCICAAYPLSKKRLWGRNLFTFLLMFPMYFSAGLIPSYLLLKNLKMLDTVWVLILPLIYSPYNMLIMKTYFQSSIPDSLEESAFLDGASNFAILIRVVLPLSKPILATLSLFYAVGRWNSYADNKFYIKTETLKLIQYKLYQMVASATEAQTQTLSEAAAVTSTPEVLQAAAIMFVTIPIICVYPFLQKYFVKGVMVGAIKG</sequence>
<dbReference type="PANTHER" id="PTHR43744:SF9">
    <property type="entry name" value="POLYGALACTURONAN_RHAMNOGALACTURONAN TRANSPORT SYSTEM PERMEASE PROTEIN YTCP"/>
    <property type="match status" value="1"/>
</dbReference>
<keyword evidence="10" id="KW-1185">Reference proteome</keyword>
<evidence type="ECO:0000256" key="6">
    <source>
        <dbReference type="ARBA" id="ARBA00023136"/>
    </source>
</evidence>
<evidence type="ECO:0000256" key="3">
    <source>
        <dbReference type="ARBA" id="ARBA00022475"/>
    </source>
</evidence>
<keyword evidence="3" id="KW-1003">Cell membrane</keyword>
<evidence type="ECO:0000256" key="1">
    <source>
        <dbReference type="ARBA" id="ARBA00004651"/>
    </source>
</evidence>
<comment type="caution">
    <text evidence="9">The sequence shown here is derived from an EMBL/GenBank/DDBJ whole genome shotgun (WGS) entry which is preliminary data.</text>
</comment>
<name>A0A7V7UCQ8_9FIRM</name>
<evidence type="ECO:0000256" key="7">
    <source>
        <dbReference type="RuleBase" id="RU363032"/>
    </source>
</evidence>
<keyword evidence="4 7" id="KW-0812">Transmembrane</keyword>
<feature type="transmembrane region" description="Helical" evidence="7">
    <location>
        <begin position="126"/>
        <end position="146"/>
    </location>
</feature>
<evidence type="ECO:0000256" key="5">
    <source>
        <dbReference type="ARBA" id="ARBA00022989"/>
    </source>
</evidence>
<dbReference type="Pfam" id="PF00528">
    <property type="entry name" value="BPD_transp_1"/>
    <property type="match status" value="1"/>
</dbReference>
<reference evidence="9 10" key="1">
    <citation type="submission" date="2019-09" db="EMBL/GenBank/DDBJ databases">
        <authorList>
            <person name="Valk L.C."/>
        </authorList>
    </citation>
    <scope>NUCLEOTIDE SEQUENCE [LARGE SCALE GENOMIC DNA]</scope>
    <source>
        <strain evidence="9">GalUA</strain>
    </source>
</reference>
<feature type="transmembrane region" description="Helical" evidence="7">
    <location>
        <begin position="198"/>
        <end position="222"/>
    </location>
</feature>
<dbReference type="EMBL" id="WAGX01000004">
    <property type="protein sequence ID" value="KAB1439925.1"/>
    <property type="molecule type" value="Genomic_DNA"/>
</dbReference>
<dbReference type="PANTHER" id="PTHR43744">
    <property type="entry name" value="ABC TRANSPORTER PERMEASE PROTEIN MG189-RELATED-RELATED"/>
    <property type="match status" value="1"/>
</dbReference>
<dbReference type="InterPro" id="IPR000515">
    <property type="entry name" value="MetI-like"/>
</dbReference>
<reference evidence="9 10" key="2">
    <citation type="submission" date="2020-02" db="EMBL/GenBank/DDBJ databases">
        <title>Candidatus Galacturonibacter soehngenii shows hetero-acetogenic catabolism of galacturonic acid but lacks a canonical carbon monoxide dehydrogenase/acetyl-CoA synthase complex.</title>
        <authorList>
            <person name="Diender M."/>
            <person name="Stouten G.R."/>
            <person name="Petersen J.F."/>
            <person name="Nielsen P.H."/>
            <person name="Dueholm M.S."/>
            <person name="Pronk J.T."/>
            <person name="Van Loosdrecht M.C.M."/>
        </authorList>
    </citation>
    <scope>NUCLEOTIDE SEQUENCE [LARGE SCALE GENOMIC DNA]</scope>
    <source>
        <strain evidence="9">GalUA</strain>
    </source>
</reference>
<keyword evidence="2 7" id="KW-0813">Transport</keyword>
<dbReference type="InterPro" id="IPR035906">
    <property type="entry name" value="MetI-like_sf"/>
</dbReference>
<evidence type="ECO:0000256" key="4">
    <source>
        <dbReference type="ARBA" id="ARBA00022692"/>
    </source>
</evidence>
<proteinExistence type="inferred from homology"/>
<evidence type="ECO:0000313" key="9">
    <source>
        <dbReference type="EMBL" id="KAB1439925.1"/>
    </source>
</evidence>
<evidence type="ECO:0000259" key="8">
    <source>
        <dbReference type="PROSITE" id="PS50928"/>
    </source>
</evidence>
<dbReference type="Gene3D" id="1.10.3720.10">
    <property type="entry name" value="MetI-like"/>
    <property type="match status" value="1"/>
</dbReference>